<keyword evidence="6" id="KW-0472">Membrane</keyword>
<dbReference type="GO" id="GO:0016020">
    <property type="term" value="C:membrane"/>
    <property type="evidence" value="ECO:0007669"/>
    <property type="project" value="UniProtKB-SubCell"/>
</dbReference>
<evidence type="ECO:0000256" key="4">
    <source>
        <dbReference type="ARBA" id="ARBA00022490"/>
    </source>
</evidence>
<dbReference type="InterPro" id="IPR016617">
    <property type="entry name" value="ARMC1"/>
</dbReference>
<reference evidence="9 10" key="1">
    <citation type="submission" date="2016-04" db="EMBL/GenBank/DDBJ databases">
        <title>Polished mammalian reference genomes with single-molecule sequencing and chromosome conformation capture applied to the Capra hircus genome.</title>
        <authorList>
            <person name="Bickhart D.M."/>
            <person name="Koren S."/>
            <person name="Rosen B."/>
            <person name="Hastie A."/>
            <person name="Liachko I."/>
            <person name="Sullivan S.T."/>
            <person name="Burton J."/>
            <person name="Sayre B.L."/>
            <person name="Huson H.J."/>
            <person name="Lee J."/>
            <person name="Lam E."/>
            <person name="Kelley C.M."/>
            <person name="Hutchison J.L."/>
            <person name="Zhou Y."/>
            <person name="Sun J."/>
            <person name="Crisa A."/>
            <person name="Schwartz J.C."/>
            <person name="Hammond J.A."/>
            <person name="Schroeder S.G."/>
            <person name="Liu G.E."/>
            <person name="Dunham M."/>
            <person name="Shendure J."/>
            <person name="Sonstegard T.S."/>
            <person name="Phillippy A.M."/>
            <person name="Van Tassell C.P."/>
            <person name="Smith T.P."/>
        </authorList>
    </citation>
    <scope>NUCLEOTIDE SEQUENCE [LARGE SCALE GENOMIC DNA]</scope>
</reference>
<dbReference type="SUPFAM" id="SSF55008">
    <property type="entry name" value="HMA, heavy metal-associated domain"/>
    <property type="match status" value="1"/>
</dbReference>
<dbReference type="InterPro" id="IPR036163">
    <property type="entry name" value="HMA_dom_sf"/>
</dbReference>
<evidence type="ECO:0000256" key="2">
    <source>
        <dbReference type="ARBA" id="ARBA00004370"/>
    </source>
</evidence>
<dbReference type="GO" id="GO:0005739">
    <property type="term" value="C:mitochondrion"/>
    <property type="evidence" value="ECO:0007669"/>
    <property type="project" value="UniProtKB-SubCell"/>
</dbReference>
<accession>A0A452FGS9</accession>
<organism evidence="9 10">
    <name type="scientific">Capra hircus</name>
    <name type="common">Goat</name>
    <dbReference type="NCBI Taxonomy" id="9925"/>
    <lineage>
        <taxon>Eukaryota</taxon>
        <taxon>Metazoa</taxon>
        <taxon>Chordata</taxon>
        <taxon>Craniata</taxon>
        <taxon>Vertebrata</taxon>
        <taxon>Euteleostomi</taxon>
        <taxon>Mammalia</taxon>
        <taxon>Eutheria</taxon>
        <taxon>Laurasiatheria</taxon>
        <taxon>Artiodactyla</taxon>
        <taxon>Ruminantia</taxon>
        <taxon>Pecora</taxon>
        <taxon>Bovidae</taxon>
        <taxon>Caprinae</taxon>
        <taxon>Capra</taxon>
    </lineage>
</organism>
<dbReference type="PANTHER" id="PTHR46840:SF1">
    <property type="entry name" value="ARMADILLO REPEAT-CONTAINING PROTEIN 1"/>
    <property type="match status" value="1"/>
</dbReference>
<dbReference type="AlphaFoldDB" id="A0A452FGS9"/>
<comment type="subcellular location">
    <subcellularLocation>
        <location evidence="3">Cytoplasm</location>
    </subcellularLocation>
    <subcellularLocation>
        <location evidence="2">Membrane</location>
    </subcellularLocation>
    <subcellularLocation>
        <location evidence="1">Mitochondrion</location>
    </subcellularLocation>
</comment>
<evidence type="ECO:0000313" key="9">
    <source>
        <dbReference type="Ensembl" id="ENSCHIP00000023317.1"/>
    </source>
</evidence>
<protein>
    <recommendedName>
        <fullName evidence="7">Armadillo repeat-containing protein 1</fullName>
    </recommendedName>
</protein>
<evidence type="ECO:0000256" key="6">
    <source>
        <dbReference type="ARBA" id="ARBA00023136"/>
    </source>
</evidence>
<sequence length="238" mass="26456">MNSSSSMMNEEPEALSVMSAQSYFIYGPFALQYLAECHANREKMKGELGKMLSLQNVIQKSTTPGETKLLASEIQDILQSSNMTVGDSFNEMNSRRRKAQFFLGTTNKHAKTVVLHIDGLDDTSQRNLCEVALLKIKGIISFTSQMAVQRCVVRIHSDLKAEALASAIASTQVMKSQQVVKSKSGEEMLNMESPDYLPKDESPTKEQDKAVSQVCSHPEGRASWLSIAGNFLSRSFYW</sequence>
<dbReference type="Proteomes" id="UP000291000">
    <property type="component" value="Chromosome 6"/>
</dbReference>
<feature type="compositionally biased region" description="Basic and acidic residues" evidence="8">
    <location>
        <begin position="197"/>
        <end position="209"/>
    </location>
</feature>
<evidence type="ECO:0000256" key="7">
    <source>
        <dbReference type="PIRNR" id="PIRNR013899"/>
    </source>
</evidence>
<evidence type="ECO:0000256" key="8">
    <source>
        <dbReference type="SAM" id="MobiDB-lite"/>
    </source>
</evidence>
<dbReference type="STRING" id="9925.ENSCHIP00000023317"/>
<reference evidence="9" key="2">
    <citation type="submission" date="2025-08" db="UniProtKB">
        <authorList>
            <consortium name="Ensembl"/>
        </authorList>
    </citation>
    <scope>IDENTIFICATION</scope>
</reference>
<evidence type="ECO:0000256" key="5">
    <source>
        <dbReference type="ARBA" id="ARBA00023128"/>
    </source>
</evidence>
<keyword evidence="5" id="KW-0496">Mitochondrion</keyword>
<dbReference type="EMBL" id="LWLT01000006">
    <property type="status" value="NOT_ANNOTATED_CDS"/>
    <property type="molecule type" value="Genomic_DNA"/>
</dbReference>
<dbReference type="Ensembl" id="ENSCHIT00000031177.1">
    <property type="protein sequence ID" value="ENSCHIP00000023317.1"/>
    <property type="gene ID" value="ENSCHIG00000020941.1"/>
</dbReference>
<keyword evidence="4" id="KW-0963">Cytoplasm</keyword>
<keyword evidence="10" id="KW-1185">Reference proteome</keyword>
<feature type="region of interest" description="Disordered" evidence="8">
    <location>
        <begin position="190"/>
        <end position="209"/>
    </location>
</feature>
<evidence type="ECO:0000313" key="10">
    <source>
        <dbReference type="Proteomes" id="UP000291000"/>
    </source>
</evidence>
<dbReference type="GeneTree" id="ENSGT00390000014100"/>
<name>A0A452FGS9_CAPHI</name>
<dbReference type="PANTHER" id="PTHR46840">
    <property type="entry name" value="ARMADILLO REPEAT-CONTAINING PROTEIN 1"/>
    <property type="match status" value="1"/>
</dbReference>
<evidence type="ECO:0000256" key="1">
    <source>
        <dbReference type="ARBA" id="ARBA00004173"/>
    </source>
</evidence>
<dbReference type="PIRSF" id="PIRSF013899">
    <property type="entry name" value="UCP013899"/>
    <property type="match status" value="1"/>
</dbReference>
<proteinExistence type="predicted"/>
<dbReference type="GO" id="GO:0046872">
    <property type="term" value="F:metal ion binding"/>
    <property type="evidence" value="ECO:0007669"/>
    <property type="project" value="InterPro"/>
</dbReference>
<reference evidence="9" key="3">
    <citation type="submission" date="2025-09" db="UniProtKB">
        <authorList>
            <consortium name="Ensembl"/>
        </authorList>
    </citation>
    <scope>IDENTIFICATION</scope>
</reference>
<evidence type="ECO:0000256" key="3">
    <source>
        <dbReference type="ARBA" id="ARBA00004496"/>
    </source>
</evidence>